<evidence type="ECO:0000313" key="2">
    <source>
        <dbReference type="EMBL" id="MBD7996657.1"/>
    </source>
</evidence>
<reference evidence="2 3" key="1">
    <citation type="submission" date="2020-08" db="EMBL/GenBank/DDBJ databases">
        <title>A Genomic Blueprint of the Chicken Gut Microbiome.</title>
        <authorList>
            <person name="Gilroy R."/>
            <person name="Ravi A."/>
            <person name="Getino M."/>
            <person name="Pursley I."/>
            <person name="Horton D.L."/>
            <person name="Alikhan N.-F."/>
            <person name="Baker D."/>
            <person name="Gharbi K."/>
            <person name="Hall N."/>
            <person name="Watson M."/>
            <person name="Adriaenssens E.M."/>
            <person name="Foster-Nyarko E."/>
            <person name="Jarju S."/>
            <person name="Secka A."/>
            <person name="Antonio M."/>
            <person name="Oren A."/>
            <person name="Chaudhuri R."/>
            <person name="La Ragione R.M."/>
            <person name="Hildebrand F."/>
            <person name="Pallen M.J."/>
        </authorList>
    </citation>
    <scope>NUCLEOTIDE SEQUENCE [LARGE SCALE GENOMIC DNA]</scope>
    <source>
        <strain evidence="2 3">Sa2CUA1</strain>
    </source>
</reference>
<keyword evidence="3" id="KW-1185">Reference proteome</keyword>
<proteinExistence type="predicted"/>
<comment type="caution">
    <text evidence="2">The sequence shown here is derived from an EMBL/GenBank/DDBJ whole genome shotgun (WGS) entry which is preliminary data.</text>
</comment>
<evidence type="ECO:0000256" key="1">
    <source>
        <dbReference type="SAM" id="MobiDB-lite"/>
    </source>
</evidence>
<gene>
    <name evidence="2" type="ORF">H9639_15265</name>
</gene>
<dbReference type="Proteomes" id="UP000609874">
    <property type="component" value="Unassembled WGS sequence"/>
</dbReference>
<organism evidence="2 3">
    <name type="scientific">Arthrobacter gallicola</name>
    <dbReference type="NCBI Taxonomy" id="2762225"/>
    <lineage>
        <taxon>Bacteria</taxon>
        <taxon>Bacillati</taxon>
        <taxon>Actinomycetota</taxon>
        <taxon>Actinomycetes</taxon>
        <taxon>Micrococcales</taxon>
        <taxon>Micrococcaceae</taxon>
        <taxon>Arthrobacter</taxon>
    </lineage>
</organism>
<feature type="region of interest" description="Disordered" evidence="1">
    <location>
        <begin position="1"/>
        <end position="25"/>
    </location>
</feature>
<dbReference type="EMBL" id="JACSQD010000007">
    <property type="protein sequence ID" value="MBD7996657.1"/>
    <property type="molecule type" value="Genomic_DNA"/>
</dbReference>
<dbReference type="RefSeq" id="WP_191808921.1">
    <property type="nucleotide sequence ID" value="NZ_JACSQD010000007.1"/>
</dbReference>
<name>A0ABR8UVS1_9MICC</name>
<evidence type="ECO:0008006" key="4">
    <source>
        <dbReference type="Google" id="ProtNLM"/>
    </source>
</evidence>
<accession>A0ABR8UVS1</accession>
<protein>
    <recommendedName>
        <fullName evidence="4">Transposase</fullName>
    </recommendedName>
</protein>
<evidence type="ECO:0000313" key="3">
    <source>
        <dbReference type="Proteomes" id="UP000609874"/>
    </source>
</evidence>
<sequence>MYAQIEDRDGLQQHPARDRKTKQDARAWAGYVGTNHTTVLRQTESPLAQKLLGEWVSARQLINTLNDHPLIGADDGDFVLGESGFNADTQ</sequence>